<evidence type="ECO:0000256" key="5">
    <source>
        <dbReference type="ARBA" id="ARBA00022989"/>
    </source>
</evidence>
<dbReference type="NCBIfam" id="TIGR01297">
    <property type="entry name" value="CDF"/>
    <property type="match status" value="1"/>
</dbReference>
<dbReference type="InterPro" id="IPR050291">
    <property type="entry name" value="CDF_Transporter"/>
</dbReference>
<keyword evidence="5 7" id="KW-1133">Transmembrane helix</keyword>
<evidence type="ECO:0000256" key="3">
    <source>
        <dbReference type="ARBA" id="ARBA00022448"/>
    </source>
</evidence>
<feature type="non-terminal residue" evidence="10">
    <location>
        <position position="1"/>
    </location>
</feature>
<dbReference type="InterPro" id="IPR058533">
    <property type="entry name" value="Cation_efflux_TM"/>
</dbReference>
<dbReference type="Proteomes" id="UP000747013">
    <property type="component" value="Unassembled WGS sequence"/>
</dbReference>
<dbReference type="AlphaFoldDB" id="A0A921HU57"/>
<comment type="subcellular location">
    <subcellularLocation>
        <location evidence="1">Membrane</location>
        <topology evidence="1">Multi-pass membrane protein</topology>
    </subcellularLocation>
</comment>
<comment type="caution">
    <text evidence="10">The sequence shown here is derived from an EMBL/GenBank/DDBJ whole genome shotgun (WGS) entry which is preliminary data.</text>
</comment>
<organism evidence="10 11">
    <name type="scientific">Companilactobacillus farciminis</name>
    <dbReference type="NCBI Taxonomy" id="1612"/>
    <lineage>
        <taxon>Bacteria</taxon>
        <taxon>Bacillati</taxon>
        <taxon>Bacillota</taxon>
        <taxon>Bacilli</taxon>
        <taxon>Lactobacillales</taxon>
        <taxon>Lactobacillaceae</taxon>
        <taxon>Companilactobacillus</taxon>
    </lineage>
</organism>
<keyword evidence="3" id="KW-0813">Transport</keyword>
<feature type="transmembrane region" description="Helical" evidence="7">
    <location>
        <begin position="12"/>
        <end position="33"/>
    </location>
</feature>
<accession>A0A921HU57</accession>
<reference evidence="10" key="2">
    <citation type="submission" date="2021-09" db="EMBL/GenBank/DDBJ databases">
        <authorList>
            <person name="Gilroy R."/>
        </authorList>
    </citation>
    <scope>NUCLEOTIDE SEQUENCE</scope>
    <source>
        <strain evidence="10">7886</strain>
    </source>
</reference>
<dbReference type="SUPFAM" id="SSF160240">
    <property type="entry name" value="Cation efflux protein cytoplasmic domain-like"/>
    <property type="match status" value="1"/>
</dbReference>
<gene>
    <name evidence="10" type="ORF">K8V88_07865</name>
</gene>
<evidence type="ECO:0000256" key="1">
    <source>
        <dbReference type="ARBA" id="ARBA00004141"/>
    </source>
</evidence>
<keyword evidence="6 7" id="KW-0472">Membrane</keyword>
<dbReference type="Gene3D" id="3.30.70.1350">
    <property type="entry name" value="Cation efflux protein, cytoplasmic domain"/>
    <property type="match status" value="1"/>
</dbReference>
<dbReference type="InterPro" id="IPR036837">
    <property type="entry name" value="Cation_efflux_CTD_sf"/>
</dbReference>
<dbReference type="Pfam" id="PF16916">
    <property type="entry name" value="ZT_dimer"/>
    <property type="match status" value="1"/>
</dbReference>
<dbReference type="EMBL" id="DYWC01000179">
    <property type="protein sequence ID" value="HJF87340.1"/>
    <property type="molecule type" value="Genomic_DNA"/>
</dbReference>
<dbReference type="InterPro" id="IPR027469">
    <property type="entry name" value="Cation_efflux_TMD_sf"/>
</dbReference>
<dbReference type="InterPro" id="IPR002524">
    <property type="entry name" value="Cation_efflux"/>
</dbReference>
<feature type="domain" description="Cation efflux protein transmembrane" evidence="8">
    <location>
        <begin position="8"/>
        <end position="138"/>
    </location>
</feature>
<evidence type="ECO:0000313" key="10">
    <source>
        <dbReference type="EMBL" id="HJF87340.1"/>
    </source>
</evidence>
<feature type="domain" description="Cation efflux protein cytoplasmic" evidence="9">
    <location>
        <begin position="143"/>
        <end position="213"/>
    </location>
</feature>
<dbReference type="PANTHER" id="PTHR43840:SF50">
    <property type="entry name" value="MANGANESE EFFLUX SYSTEM PROTEIN MNES"/>
    <property type="match status" value="1"/>
</dbReference>
<evidence type="ECO:0000313" key="11">
    <source>
        <dbReference type="Proteomes" id="UP000747013"/>
    </source>
</evidence>
<keyword evidence="4 7" id="KW-0812">Transmembrane</keyword>
<dbReference type="InterPro" id="IPR027470">
    <property type="entry name" value="Cation_efflux_CTD"/>
</dbReference>
<dbReference type="SUPFAM" id="SSF161111">
    <property type="entry name" value="Cation efflux protein transmembrane domain-like"/>
    <property type="match status" value="1"/>
</dbReference>
<name>A0A921HU57_9LACO</name>
<feature type="transmembrane region" description="Helical" evidence="7">
    <location>
        <begin position="114"/>
        <end position="131"/>
    </location>
</feature>
<proteinExistence type="inferred from homology"/>
<dbReference type="GO" id="GO:0008324">
    <property type="term" value="F:monoatomic cation transmembrane transporter activity"/>
    <property type="evidence" value="ECO:0007669"/>
    <property type="project" value="InterPro"/>
</dbReference>
<feature type="transmembrane region" description="Helical" evidence="7">
    <location>
        <begin position="45"/>
        <end position="66"/>
    </location>
</feature>
<evidence type="ECO:0000256" key="6">
    <source>
        <dbReference type="ARBA" id="ARBA00023136"/>
    </source>
</evidence>
<dbReference type="Pfam" id="PF01545">
    <property type="entry name" value="Cation_efflux"/>
    <property type="match status" value="1"/>
</dbReference>
<dbReference type="Gene3D" id="1.20.1510.10">
    <property type="entry name" value="Cation efflux protein transmembrane domain"/>
    <property type="match status" value="1"/>
</dbReference>
<evidence type="ECO:0000256" key="7">
    <source>
        <dbReference type="SAM" id="Phobius"/>
    </source>
</evidence>
<comment type="similarity">
    <text evidence="2">Belongs to the cation diffusion facilitator (CDF) transporter (TC 2.A.4) family.</text>
</comment>
<evidence type="ECO:0000256" key="4">
    <source>
        <dbReference type="ARBA" id="ARBA00022692"/>
    </source>
</evidence>
<dbReference type="GO" id="GO:0016020">
    <property type="term" value="C:membrane"/>
    <property type="evidence" value="ECO:0007669"/>
    <property type="project" value="UniProtKB-SubCell"/>
</dbReference>
<sequence>SLQLSRFRLETVFTLMTSFIIILIAIQIVYSGIKGLMNLSNVESPNFVSAIGASIATVLMLVVWYLNYHNGKKLKNASLQAAAKDSLGDVVTSFSTMITVLLSMALKVAFLDSAVSIVIGIFILWQGIVIFQESSLNLIDYVDPELEKDMRQDIDDIEEVRDVVDLTSRYNGNMLIVDIFVKVAAEDTAMSIYQLNKKIKEELYQKYDVYDVTLTTIPDLEEFDK</sequence>
<evidence type="ECO:0000259" key="8">
    <source>
        <dbReference type="Pfam" id="PF01545"/>
    </source>
</evidence>
<dbReference type="PANTHER" id="PTHR43840">
    <property type="entry name" value="MITOCHONDRIAL METAL TRANSPORTER 1-RELATED"/>
    <property type="match status" value="1"/>
</dbReference>
<evidence type="ECO:0000256" key="2">
    <source>
        <dbReference type="ARBA" id="ARBA00008114"/>
    </source>
</evidence>
<protein>
    <submittedName>
        <fullName evidence="10">Cation diffusion facilitator family transporter</fullName>
    </submittedName>
</protein>
<evidence type="ECO:0000259" key="9">
    <source>
        <dbReference type="Pfam" id="PF16916"/>
    </source>
</evidence>
<reference evidence="10" key="1">
    <citation type="journal article" date="2021" name="PeerJ">
        <title>Extensive microbial diversity within the chicken gut microbiome revealed by metagenomics and culture.</title>
        <authorList>
            <person name="Gilroy R."/>
            <person name="Ravi A."/>
            <person name="Getino M."/>
            <person name="Pursley I."/>
            <person name="Horton D.L."/>
            <person name="Alikhan N.F."/>
            <person name="Baker D."/>
            <person name="Gharbi K."/>
            <person name="Hall N."/>
            <person name="Watson M."/>
            <person name="Adriaenssens E.M."/>
            <person name="Foster-Nyarko E."/>
            <person name="Jarju S."/>
            <person name="Secka A."/>
            <person name="Antonio M."/>
            <person name="Oren A."/>
            <person name="Chaudhuri R.R."/>
            <person name="La Ragione R."/>
            <person name="Hildebrand F."/>
            <person name="Pallen M.J."/>
        </authorList>
    </citation>
    <scope>NUCLEOTIDE SEQUENCE</scope>
    <source>
        <strain evidence="10">7886</strain>
    </source>
</reference>